<evidence type="ECO:0000313" key="4">
    <source>
        <dbReference type="Proteomes" id="UP000289200"/>
    </source>
</evidence>
<proteinExistence type="predicted"/>
<dbReference type="InterPro" id="IPR035069">
    <property type="entry name" value="TTHA1013/TTHA0281-like"/>
</dbReference>
<protein>
    <recommendedName>
        <fullName evidence="1">HicB-like antitoxin of toxin-antitoxin system domain-containing protein</fullName>
    </recommendedName>
</protein>
<dbReference type="EMBL" id="LR026982">
    <property type="protein sequence ID" value="VCU06560.1"/>
    <property type="molecule type" value="Genomic_DNA"/>
</dbReference>
<dbReference type="Gene3D" id="3.30.160.250">
    <property type="match status" value="1"/>
</dbReference>
<dbReference type="CDD" id="cd22231">
    <property type="entry name" value="RHH_NikR_HicB-like"/>
    <property type="match status" value="1"/>
</dbReference>
<dbReference type="OrthoDB" id="9807959at2"/>
<dbReference type="GO" id="GO:0006355">
    <property type="term" value="P:regulation of DNA-templated transcription"/>
    <property type="evidence" value="ECO:0007669"/>
    <property type="project" value="InterPro"/>
</dbReference>
<keyword evidence="4" id="KW-1185">Reference proteome</keyword>
<gene>
    <name evidence="3" type="ORF">RHODGE_RHODGE_01047</name>
    <name evidence="2" type="ORF">RHODPL_RHODPL_00008</name>
</gene>
<sequence length="137" mass="14169">MTAQYVAIVEKDPGSAFGVWFPDIEGCFSAGETLAEAAANAAVALRQHAESLESAGRTVPPARPLDAVRVDTDVREALTAGAVLIAVPLLSDAGRTVRINVSLDKGLVDQIDDAAAARGLTRSAFLAQAAREKIAGL</sequence>
<reference evidence="3" key="1">
    <citation type="submission" date="2018-10" db="EMBL/GenBank/DDBJ databases">
        <authorList>
            <person name="Peiro R."/>
            <person name="Begona"/>
            <person name="Cbmso G."/>
            <person name="Lopez M."/>
            <person name="Gonzalez S."/>
            <person name="Sacristan E."/>
            <person name="Castillo E."/>
        </authorList>
    </citation>
    <scope>NUCLEOTIDE SEQUENCE</scope>
    <source>
        <strain evidence="3">Rhod_genome</strain>
        <strain evidence="2">Rhod_plasmid</strain>
        <plasmid evidence="2">1</plasmid>
    </source>
</reference>
<dbReference type="InterPro" id="IPR031807">
    <property type="entry name" value="HicB-like"/>
</dbReference>
<dbReference type="Pfam" id="PF15919">
    <property type="entry name" value="HicB_lk_antitox"/>
    <property type="match status" value="1"/>
</dbReference>
<name>A0A3S4B150_9BRAD</name>
<reference evidence="4" key="2">
    <citation type="submission" date="2018-10" db="EMBL/GenBank/DDBJ databases">
        <authorList>
            <person name="Peiro R."/>
            <person name="Begona"/>
            <person name="Cbmso G."/>
            <person name="Lopez M."/>
            <person name="Gonzalez S."/>
            <person name="Sacristan E."/>
            <person name="Castillo E."/>
        </authorList>
    </citation>
    <scope>NUCLEOTIDE SEQUENCE [LARGE SCALE GENOMIC DNA]</scope>
</reference>
<evidence type="ECO:0000259" key="1">
    <source>
        <dbReference type="Pfam" id="PF15919"/>
    </source>
</evidence>
<dbReference type="InterPro" id="IPR051404">
    <property type="entry name" value="TA_system_antitoxin"/>
</dbReference>
<dbReference type="EMBL" id="UWOC01000077">
    <property type="protein sequence ID" value="VCU07897.1"/>
    <property type="molecule type" value="Genomic_DNA"/>
</dbReference>
<accession>A0A3S4B150</accession>
<geneLocation type="plasmid" evidence="2">
    <name>1</name>
</geneLocation>
<evidence type="ECO:0000313" key="3">
    <source>
        <dbReference type="EMBL" id="VCU07897.1"/>
    </source>
</evidence>
<dbReference type="PANTHER" id="PTHR34504:SF2">
    <property type="entry name" value="UPF0150 PROTEIN SSL0259"/>
    <property type="match status" value="1"/>
</dbReference>
<dbReference type="PANTHER" id="PTHR34504">
    <property type="entry name" value="ANTITOXIN HICB"/>
    <property type="match status" value="1"/>
</dbReference>
<dbReference type="Proteomes" id="UP000289200">
    <property type="component" value="Unassembled WGS sequence"/>
</dbReference>
<dbReference type="RefSeq" id="WP_129608070.1">
    <property type="nucleotide sequence ID" value="NZ_LR026982.1"/>
</dbReference>
<dbReference type="InterPro" id="IPR010985">
    <property type="entry name" value="Ribbon_hlx_hlx"/>
</dbReference>
<evidence type="ECO:0000313" key="2">
    <source>
        <dbReference type="EMBL" id="VCU06560.1"/>
    </source>
</evidence>
<feature type="domain" description="HicB-like antitoxin of toxin-antitoxin system" evidence="1">
    <location>
        <begin position="5"/>
        <end position="130"/>
    </location>
</feature>
<dbReference type="SUPFAM" id="SSF143100">
    <property type="entry name" value="TTHA1013/TTHA0281-like"/>
    <property type="match status" value="1"/>
</dbReference>
<organism evidence="3 4">
    <name type="scientific">Rhodoplanes serenus</name>
    <dbReference type="NCBI Taxonomy" id="200615"/>
    <lineage>
        <taxon>Bacteria</taxon>
        <taxon>Pseudomonadati</taxon>
        <taxon>Pseudomonadota</taxon>
        <taxon>Alphaproteobacteria</taxon>
        <taxon>Hyphomicrobiales</taxon>
        <taxon>Nitrobacteraceae</taxon>
        <taxon>Rhodoplanes</taxon>
    </lineage>
</organism>
<keyword evidence="2" id="KW-0614">Plasmid</keyword>
<dbReference type="SUPFAM" id="SSF47598">
    <property type="entry name" value="Ribbon-helix-helix"/>
    <property type="match status" value="1"/>
</dbReference>
<dbReference type="AlphaFoldDB" id="A0A3S4B150"/>